<dbReference type="Proteomes" id="UP001381693">
    <property type="component" value="Unassembled WGS sequence"/>
</dbReference>
<organism evidence="1 2">
    <name type="scientific">Halocaridina rubra</name>
    <name type="common">Hawaiian red shrimp</name>
    <dbReference type="NCBI Taxonomy" id="373956"/>
    <lineage>
        <taxon>Eukaryota</taxon>
        <taxon>Metazoa</taxon>
        <taxon>Ecdysozoa</taxon>
        <taxon>Arthropoda</taxon>
        <taxon>Crustacea</taxon>
        <taxon>Multicrustacea</taxon>
        <taxon>Malacostraca</taxon>
        <taxon>Eumalacostraca</taxon>
        <taxon>Eucarida</taxon>
        <taxon>Decapoda</taxon>
        <taxon>Pleocyemata</taxon>
        <taxon>Caridea</taxon>
        <taxon>Atyoidea</taxon>
        <taxon>Atyidae</taxon>
        <taxon>Halocaridina</taxon>
    </lineage>
</organism>
<dbReference type="AlphaFoldDB" id="A0AAN8ZTU4"/>
<keyword evidence="2" id="KW-1185">Reference proteome</keyword>
<protein>
    <submittedName>
        <fullName evidence="1">Uncharacterized protein</fullName>
    </submittedName>
</protein>
<dbReference type="EMBL" id="JAXCGZ010017295">
    <property type="protein sequence ID" value="KAK7068346.1"/>
    <property type="molecule type" value="Genomic_DNA"/>
</dbReference>
<comment type="caution">
    <text evidence="1">The sequence shown here is derived from an EMBL/GenBank/DDBJ whole genome shotgun (WGS) entry which is preliminary data.</text>
</comment>
<accession>A0AAN8ZTU4</accession>
<proteinExistence type="predicted"/>
<evidence type="ECO:0000313" key="1">
    <source>
        <dbReference type="EMBL" id="KAK7068346.1"/>
    </source>
</evidence>
<reference evidence="1 2" key="1">
    <citation type="submission" date="2023-11" db="EMBL/GenBank/DDBJ databases">
        <title>Halocaridina rubra genome assembly.</title>
        <authorList>
            <person name="Smith C."/>
        </authorList>
    </citation>
    <scope>NUCLEOTIDE SEQUENCE [LARGE SCALE GENOMIC DNA]</scope>
    <source>
        <strain evidence="1">EP-1</strain>
        <tissue evidence="1">Whole</tissue>
    </source>
</reference>
<name>A0AAN8ZTU4_HALRR</name>
<feature type="non-terminal residue" evidence="1">
    <location>
        <position position="1"/>
    </location>
</feature>
<evidence type="ECO:0000313" key="2">
    <source>
        <dbReference type="Proteomes" id="UP001381693"/>
    </source>
</evidence>
<sequence length="69" mass="7621">TELTEYIYLQARLENIVNLPLRLLEALWKSDSKGTGARAAESRPPRLPVSRLSIHSTVSIKLTLTDGGC</sequence>
<gene>
    <name evidence="1" type="ORF">SK128_025461</name>
</gene>